<evidence type="ECO:0008006" key="3">
    <source>
        <dbReference type="Google" id="ProtNLM"/>
    </source>
</evidence>
<dbReference type="Proteomes" id="UP001432322">
    <property type="component" value="Unassembled WGS sequence"/>
</dbReference>
<name>A0AAV5VD57_9BILA</name>
<dbReference type="PANTHER" id="PTHR33845">
    <property type="entry name" value="C2H2-TYPE DOMAIN-CONTAINING PROTEIN"/>
    <property type="match status" value="1"/>
</dbReference>
<proteinExistence type="predicted"/>
<evidence type="ECO:0000313" key="2">
    <source>
        <dbReference type="Proteomes" id="UP001432322"/>
    </source>
</evidence>
<accession>A0AAV5VD57</accession>
<keyword evidence="2" id="KW-1185">Reference proteome</keyword>
<reference evidence="1" key="1">
    <citation type="submission" date="2023-10" db="EMBL/GenBank/DDBJ databases">
        <title>Genome assembly of Pristionchus species.</title>
        <authorList>
            <person name="Yoshida K."/>
            <person name="Sommer R.J."/>
        </authorList>
    </citation>
    <scope>NUCLEOTIDE SEQUENCE</scope>
    <source>
        <strain evidence="1">RS5133</strain>
    </source>
</reference>
<dbReference type="PANTHER" id="PTHR33845:SF1">
    <property type="entry name" value="C2H2-TYPE DOMAIN-CONTAINING PROTEIN"/>
    <property type="match status" value="1"/>
</dbReference>
<gene>
    <name evidence="1" type="ORF">PFISCL1PPCAC_7415</name>
</gene>
<comment type="caution">
    <text evidence="1">The sequence shown here is derived from an EMBL/GenBank/DDBJ whole genome shotgun (WGS) entry which is preliminary data.</text>
</comment>
<sequence length="186" mass="20730">MLRAVVSDNEKTSIQSNLSNNHALITADWAQKVLPQAAVEGQSGYFAKSGMSVHITHVYAKLNDADYHHSFLHVFQSSKQLSADVSAILRHVLSILDVMGITNVYLRSDNAGCYKSSDLIGDLYNISNSSPRIERYIYSESQAGKGPCDRTASHMKRKINEYTESKRNVRDAKEVIEALTLNEPIK</sequence>
<feature type="non-terminal residue" evidence="1">
    <location>
        <position position="186"/>
    </location>
</feature>
<dbReference type="EMBL" id="BTSY01000002">
    <property type="protein sequence ID" value="GMT16118.1"/>
    <property type="molecule type" value="Genomic_DNA"/>
</dbReference>
<dbReference type="AlphaFoldDB" id="A0AAV5VD57"/>
<protein>
    <recommendedName>
        <fullName evidence="3">Integrase catalytic domain-containing protein</fullName>
    </recommendedName>
</protein>
<organism evidence="1 2">
    <name type="scientific">Pristionchus fissidentatus</name>
    <dbReference type="NCBI Taxonomy" id="1538716"/>
    <lineage>
        <taxon>Eukaryota</taxon>
        <taxon>Metazoa</taxon>
        <taxon>Ecdysozoa</taxon>
        <taxon>Nematoda</taxon>
        <taxon>Chromadorea</taxon>
        <taxon>Rhabditida</taxon>
        <taxon>Rhabditina</taxon>
        <taxon>Diplogasteromorpha</taxon>
        <taxon>Diplogasteroidea</taxon>
        <taxon>Neodiplogasteridae</taxon>
        <taxon>Pristionchus</taxon>
    </lineage>
</organism>
<evidence type="ECO:0000313" key="1">
    <source>
        <dbReference type="EMBL" id="GMT16118.1"/>
    </source>
</evidence>